<dbReference type="WBParaSite" id="HNAJ_0001292001-mRNA-1">
    <property type="protein sequence ID" value="HNAJ_0001292001-mRNA-1"/>
    <property type="gene ID" value="HNAJ_0001292001"/>
</dbReference>
<dbReference type="GO" id="GO:0009653">
    <property type="term" value="P:anatomical structure morphogenesis"/>
    <property type="evidence" value="ECO:0007669"/>
    <property type="project" value="TreeGrafter"/>
</dbReference>
<keyword evidence="8" id="KW-1185">Reference proteome</keyword>
<dbReference type="SMART" id="SM00339">
    <property type="entry name" value="FH"/>
    <property type="match status" value="1"/>
</dbReference>
<dbReference type="SUPFAM" id="SSF46785">
    <property type="entry name" value="Winged helix' DNA-binding domain"/>
    <property type="match status" value="1"/>
</dbReference>
<keyword evidence="3 4" id="KW-0539">Nucleus</keyword>
<evidence type="ECO:0000259" key="6">
    <source>
        <dbReference type="PROSITE" id="PS50039"/>
    </source>
</evidence>
<dbReference type="PANTHER" id="PTHR11829:SF380">
    <property type="entry name" value="PROTEIN FORK HEAD"/>
    <property type="match status" value="1"/>
</dbReference>
<dbReference type="PANTHER" id="PTHR11829">
    <property type="entry name" value="FORKHEAD BOX PROTEIN"/>
    <property type="match status" value="1"/>
</dbReference>
<evidence type="ECO:0000313" key="8">
    <source>
        <dbReference type="Proteomes" id="UP000278807"/>
    </source>
</evidence>
<dbReference type="GO" id="GO:0030154">
    <property type="term" value="P:cell differentiation"/>
    <property type="evidence" value="ECO:0007669"/>
    <property type="project" value="TreeGrafter"/>
</dbReference>
<comment type="subcellular location">
    <subcellularLocation>
        <location evidence="1 4">Nucleus</location>
    </subcellularLocation>
</comment>
<dbReference type="PROSITE" id="PS00658">
    <property type="entry name" value="FORK_HEAD_2"/>
    <property type="match status" value="1"/>
</dbReference>
<protein>
    <submittedName>
        <fullName evidence="9">Fork-head domain-containing protein</fullName>
    </submittedName>
</protein>
<feature type="compositionally biased region" description="Basic and acidic residues" evidence="5">
    <location>
        <begin position="180"/>
        <end position="190"/>
    </location>
</feature>
<evidence type="ECO:0000256" key="2">
    <source>
        <dbReference type="ARBA" id="ARBA00023125"/>
    </source>
</evidence>
<name>A0A0R3TYH1_RODNA</name>
<evidence type="ECO:0000256" key="1">
    <source>
        <dbReference type="ARBA" id="ARBA00004123"/>
    </source>
</evidence>
<dbReference type="InterPro" id="IPR030456">
    <property type="entry name" value="TF_fork_head_CS_2"/>
</dbReference>
<gene>
    <name evidence="7" type="ORF">HNAJ_LOCUS12894</name>
</gene>
<dbReference type="OrthoDB" id="5954824at2759"/>
<dbReference type="Gene3D" id="1.10.10.10">
    <property type="entry name" value="Winged helix-like DNA-binding domain superfamily/Winged helix DNA-binding domain"/>
    <property type="match status" value="1"/>
</dbReference>
<feature type="DNA-binding region" description="Fork-head" evidence="4">
    <location>
        <begin position="84"/>
        <end position="178"/>
    </location>
</feature>
<evidence type="ECO:0000313" key="9">
    <source>
        <dbReference type="WBParaSite" id="HNAJ_0001292001-mRNA-1"/>
    </source>
</evidence>
<dbReference type="InterPro" id="IPR018122">
    <property type="entry name" value="TF_fork_head_CS_1"/>
</dbReference>
<dbReference type="GO" id="GO:0005634">
    <property type="term" value="C:nucleus"/>
    <property type="evidence" value="ECO:0007669"/>
    <property type="project" value="UniProtKB-SubCell"/>
</dbReference>
<dbReference type="InterPro" id="IPR001766">
    <property type="entry name" value="Fork_head_dom"/>
</dbReference>
<organism evidence="9">
    <name type="scientific">Rodentolepis nana</name>
    <name type="common">Dwarf tapeworm</name>
    <name type="synonym">Hymenolepis nana</name>
    <dbReference type="NCBI Taxonomy" id="102285"/>
    <lineage>
        <taxon>Eukaryota</taxon>
        <taxon>Metazoa</taxon>
        <taxon>Spiralia</taxon>
        <taxon>Lophotrochozoa</taxon>
        <taxon>Platyhelminthes</taxon>
        <taxon>Cestoda</taxon>
        <taxon>Eucestoda</taxon>
        <taxon>Cyclophyllidea</taxon>
        <taxon>Hymenolepididae</taxon>
        <taxon>Rodentolepis</taxon>
    </lineage>
</organism>
<evidence type="ECO:0000256" key="3">
    <source>
        <dbReference type="ARBA" id="ARBA00023242"/>
    </source>
</evidence>
<feature type="compositionally biased region" description="Low complexity" evidence="5">
    <location>
        <begin position="198"/>
        <end position="208"/>
    </location>
</feature>
<dbReference type="InterPro" id="IPR050211">
    <property type="entry name" value="FOX_domain-containing"/>
</dbReference>
<dbReference type="InterPro" id="IPR036390">
    <property type="entry name" value="WH_DNA-bd_sf"/>
</dbReference>
<dbReference type="PROSITE" id="PS00657">
    <property type="entry name" value="FORK_HEAD_1"/>
    <property type="match status" value="1"/>
</dbReference>
<dbReference type="STRING" id="102285.A0A0R3TYH1"/>
<keyword evidence="2 4" id="KW-0238">DNA-binding</keyword>
<reference evidence="7 8" key="2">
    <citation type="submission" date="2018-11" db="EMBL/GenBank/DDBJ databases">
        <authorList>
            <consortium name="Pathogen Informatics"/>
        </authorList>
    </citation>
    <scope>NUCLEOTIDE SEQUENCE [LARGE SCALE GENOMIC DNA]</scope>
</reference>
<dbReference type="GO" id="GO:0000981">
    <property type="term" value="F:DNA-binding transcription factor activity, RNA polymerase II-specific"/>
    <property type="evidence" value="ECO:0007669"/>
    <property type="project" value="TreeGrafter"/>
</dbReference>
<dbReference type="PRINTS" id="PR00053">
    <property type="entry name" value="FORKHEAD"/>
</dbReference>
<dbReference type="AlphaFoldDB" id="A0A0R3TYH1"/>
<dbReference type="Pfam" id="PF00250">
    <property type="entry name" value="Forkhead"/>
    <property type="match status" value="1"/>
</dbReference>
<evidence type="ECO:0000313" key="7">
    <source>
        <dbReference type="EMBL" id="VDO14392.1"/>
    </source>
</evidence>
<dbReference type="Proteomes" id="UP000278807">
    <property type="component" value="Unassembled WGS sequence"/>
</dbReference>
<proteinExistence type="predicted"/>
<reference evidence="9" key="1">
    <citation type="submission" date="2017-02" db="UniProtKB">
        <authorList>
            <consortium name="WormBaseParasite"/>
        </authorList>
    </citation>
    <scope>IDENTIFICATION</scope>
</reference>
<dbReference type="PROSITE" id="PS50039">
    <property type="entry name" value="FORK_HEAD_3"/>
    <property type="match status" value="1"/>
</dbReference>
<evidence type="ECO:0000256" key="4">
    <source>
        <dbReference type="PROSITE-ProRule" id="PRU00089"/>
    </source>
</evidence>
<evidence type="ECO:0000256" key="5">
    <source>
        <dbReference type="SAM" id="MobiDB-lite"/>
    </source>
</evidence>
<dbReference type="InterPro" id="IPR036388">
    <property type="entry name" value="WH-like_DNA-bd_sf"/>
</dbReference>
<accession>A0A0R3TYH1</accession>
<feature type="domain" description="Fork-head" evidence="6">
    <location>
        <begin position="84"/>
        <end position="178"/>
    </location>
</feature>
<dbReference type="EMBL" id="UZAE01014768">
    <property type="protein sequence ID" value="VDO14392.1"/>
    <property type="molecule type" value="Genomic_DNA"/>
</dbReference>
<dbReference type="FunFam" id="1.10.10.10:FF:000042">
    <property type="entry name" value="hepatocyte nuclear factor 3-beta"/>
    <property type="match status" value="1"/>
</dbReference>
<sequence length="340" mass="38462">MFSDSPSPEQSRPLPQQIPIQYSEYGHLTVDPSNSSASSSIIPGWNQEWNGPQTEGQTWTSFGSLDTVQASSQLNTNNPSSHSKPPYSYISLITMAIQYSRSRMCTLSEIYDFITNLFPYYRHNKQRWQNSIRHSLSFNDCFVKVARGPDRPGKGSFWTLHPDSGNMFDNGCHLRRQKRFRDPAREAARMERKKKSKGSSSNSSQIISKELKNVTGFEEPEVLDMEPRESHCMGSAFPHFQPMEWRGEEDMTTGGWGQEGWCFCESTHLSTLPPQPQPQYPQASLLSNTSRSSLPQLTSSQPWWNSMVNFDSTSANNSSINTICAPPSTPFATIPPEYYS</sequence>
<dbReference type="GO" id="GO:0000978">
    <property type="term" value="F:RNA polymerase II cis-regulatory region sequence-specific DNA binding"/>
    <property type="evidence" value="ECO:0007669"/>
    <property type="project" value="TreeGrafter"/>
</dbReference>
<feature type="region of interest" description="Disordered" evidence="5">
    <location>
        <begin position="179"/>
        <end position="211"/>
    </location>
</feature>